<dbReference type="GeneID" id="113594491"/>
<evidence type="ECO:0000313" key="3">
    <source>
        <dbReference type="RefSeq" id="XP_053069760.1"/>
    </source>
</evidence>
<dbReference type="RefSeq" id="XP_053069760.1">
    <property type="nucleotide sequence ID" value="XM_053213785.1"/>
</dbReference>
<sequence>MPGGCACSVSWLLPEPHLDGRRTARAPGACAPARGVVGKGGGTLLRGLVAAAVPRPDRHLRRLCRDRHEGRRPPPSGTRRRGAARYQGNRSFSAPQTRQRGQGRGSNQKSALRPRLEDLGEKRRRRAVPGLDCNNRKHLECDGALREAPAGVGWGGESTERGPGSTRGGFALAAPARWGAPSGSGTGSRDTQGCCGGRKARRVGAWRPPSLGPAPPRPAPRRTRSGRVEHGWNAAEEARPACCSGSSRRRQRRGSGAGWRPWPLGPSAEDRRSPPSSSPISRAVAAKATQEGATAVVRKTDPSA</sequence>
<protein>
    <submittedName>
        <fullName evidence="3">Uncharacterized protein LOC113594491</fullName>
    </submittedName>
</protein>
<dbReference type="Proteomes" id="UP001652583">
    <property type="component" value="Chromosome E3"/>
</dbReference>
<evidence type="ECO:0000313" key="2">
    <source>
        <dbReference type="Proteomes" id="UP001652583"/>
    </source>
</evidence>
<feature type="region of interest" description="Disordered" evidence="1">
    <location>
        <begin position="60"/>
        <end position="123"/>
    </location>
</feature>
<reference evidence="3" key="1">
    <citation type="submission" date="2025-08" db="UniProtKB">
        <authorList>
            <consortium name="RefSeq"/>
        </authorList>
    </citation>
    <scope>IDENTIFICATION</scope>
    <source>
        <tissue evidence="3">Blood</tissue>
    </source>
</reference>
<evidence type="ECO:0000256" key="1">
    <source>
        <dbReference type="SAM" id="MobiDB-lite"/>
    </source>
</evidence>
<accession>A0ABM3PDL1</accession>
<feature type="region of interest" description="Disordered" evidence="1">
    <location>
        <begin position="176"/>
        <end position="304"/>
    </location>
</feature>
<feature type="compositionally biased region" description="Polar residues" evidence="1">
    <location>
        <begin position="88"/>
        <end position="110"/>
    </location>
</feature>
<keyword evidence="2" id="KW-1185">Reference proteome</keyword>
<proteinExistence type="predicted"/>
<feature type="compositionally biased region" description="Low complexity" evidence="1">
    <location>
        <begin position="274"/>
        <end position="286"/>
    </location>
</feature>
<organism evidence="2 3">
    <name type="scientific">Acinonyx jubatus</name>
    <name type="common">Cheetah</name>
    <dbReference type="NCBI Taxonomy" id="32536"/>
    <lineage>
        <taxon>Eukaryota</taxon>
        <taxon>Metazoa</taxon>
        <taxon>Chordata</taxon>
        <taxon>Craniata</taxon>
        <taxon>Vertebrata</taxon>
        <taxon>Euteleostomi</taxon>
        <taxon>Mammalia</taxon>
        <taxon>Eutheria</taxon>
        <taxon>Laurasiatheria</taxon>
        <taxon>Carnivora</taxon>
        <taxon>Feliformia</taxon>
        <taxon>Felidae</taxon>
        <taxon>Felinae</taxon>
        <taxon>Acinonyx</taxon>
    </lineage>
</organism>
<name>A0ABM3PDL1_ACIJB</name>
<gene>
    <name evidence="3" type="primary">LOC113594491</name>
</gene>